<comment type="catalytic activity">
    <reaction evidence="7">
        <text>L-cysteinyl-[prolipoprotein] + a 1,2-diacyl-sn-glycero-3-phospho-(1'-sn-glycerol) = an S-1,2-diacyl-sn-glyceryl-L-cysteinyl-[prolipoprotein] + sn-glycerol 1-phosphate + H(+)</text>
        <dbReference type="Rhea" id="RHEA:56712"/>
        <dbReference type="Rhea" id="RHEA-COMP:14679"/>
        <dbReference type="Rhea" id="RHEA-COMP:14680"/>
        <dbReference type="ChEBI" id="CHEBI:15378"/>
        <dbReference type="ChEBI" id="CHEBI:29950"/>
        <dbReference type="ChEBI" id="CHEBI:57685"/>
        <dbReference type="ChEBI" id="CHEBI:64716"/>
        <dbReference type="ChEBI" id="CHEBI:140658"/>
        <dbReference type="EC" id="2.5.1.145"/>
    </reaction>
</comment>
<dbReference type="Gene3D" id="3.40.50.1000">
    <property type="entry name" value="HAD superfamily/HAD-like"/>
    <property type="match status" value="1"/>
</dbReference>
<dbReference type="SFLD" id="SFLDS00003">
    <property type="entry name" value="Haloacid_Dehalogenase"/>
    <property type="match status" value="1"/>
</dbReference>
<feature type="transmembrane region" description="Helical" evidence="7">
    <location>
        <begin position="48"/>
        <end position="71"/>
    </location>
</feature>
<dbReference type="Proteomes" id="UP001529340">
    <property type="component" value="Unassembled WGS sequence"/>
</dbReference>
<dbReference type="RefSeq" id="WP_289607635.1">
    <property type="nucleotide sequence ID" value="NZ_JAUDCG010000020.1"/>
</dbReference>
<reference evidence="8" key="2">
    <citation type="submission" date="2023-06" db="EMBL/GenBank/DDBJ databases">
        <authorList>
            <person name="Zeman M."/>
            <person name="Kubasova T."/>
            <person name="Jahodarova E."/>
            <person name="Nykrynova M."/>
            <person name="Rychlik I."/>
        </authorList>
    </citation>
    <scope>NUCLEOTIDE SEQUENCE</scope>
    <source>
        <strain evidence="8">ET39</strain>
    </source>
</reference>
<gene>
    <name evidence="7 8" type="primary">lgt</name>
    <name evidence="8" type="ORF">QUV96_05905</name>
</gene>
<feature type="transmembrane region" description="Helical" evidence="7">
    <location>
        <begin position="236"/>
        <end position="260"/>
    </location>
</feature>
<feature type="transmembrane region" description="Helical" evidence="7">
    <location>
        <begin position="176"/>
        <end position="195"/>
    </location>
</feature>
<dbReference type="NCBIfam" id="TIGR00544">
    <property type="entry name" value="lgt"/>
    <property type="match status" value="1"/>
</dbReference>
<dbReference type="GO" id="GO:0008961">
    <property type="term" value="F:phosphatidylglycerol-prolipoprotein diacylglyceryl transferase activity"/>
    <property type="evidence" value="ECO:0007669"/>
    <property type="project" value="UniProtKB-EC"/>
</dbReference>
<proteinExistence type="inferred from homology"/>
<keyword evidence="2 7" id="KW-1003">Cell membrane</keyword>
<keyword evidence="5 7" id="KW-1133">Transmembrane helix</keyword>
<evidence type="ECO:0000313" key="8">
    <source>
        <dbReference type="EMBL" id="MDM8157173.1"/>
    </source>
</evidence>
<comment type="subcellular location">
    <subcellularLocation>
        <location evidence="7">Cell membrane</location>
        <topology evidence="7">Multi-pass membrane protein</topology>
    </subcellularLocation>
</comment>
<keyword evidence="6 7" id="KW-0472">Membrane</keyword>
<dbReference type="SFLD" id="SFLDG01135">
    <property type="entry name" value="C1.5.6:_HAD__Beta-PGM__Phospha"/>
    <property type="match status" value="1"/>
</dbReference>
<keyword evidence="3 7" id="KW-0808">Transferase</keyword>
<dbReference type="InterPro" id="IPR023198">
    <property type="entry name" value="PGP-like_dom2"/>
</dbReference>
<evidence type="ECO:0000256" key="6">
    <source>
        <dbReference type="ARBA" id="ARBA00023136"/>
    </source>
</evidence>
<evidence type="ECO:0000313" key="9">
    <source>
        <dbReference type="Proteomes" id="UP001529340"/>
    </source>
</evidence>
<dbReference type="HAMAP" id="MF_01147">
    <property type="entry name" value="Lgt"/>
    <property type="match status" value="1"/>
</dbReference>
<keyword evidence="4 7" id="KW-0812">Transmembrane</keyword>
<dbReference type="PRINTS" id="PR00413">
    <property type="entry name" value="HADHALOGNASE"/>
</dbReference>
<evidence type="ECO:0000256" key="5">
    <source>
        <dbReference type="ARBA" id="ARBA00022989"/>
    </source>
</evidence>
<organism evidence="8 9">
    <name type="scientific">Amedibacillus dolichus</name>
    <dbReference type="NCBI Taxonomy" id="31971"/>
    <lineage>
        <taxon>Bacteria</taxon>
        <taxon>Bacillati</taxon>
        <taxon>Bacillota</taxon>
        <taxon>Erysipelotrichia</taxon>
        <taxon>Erysipelotrichales</taxon>
        <taxon>Erysipelotrichaceae</taxon>
        <taxon>Amedibacillus</taxon>
    </lineage>
</organism>
<feature type="binding site" evidence="7">
    <location>
        <position position="136"/>
    </location>
    <ligand>
        <name>a 1,2-diacyl-sn-glycero-3-phospho-(1'-sn-glycerol)</name>
        <dbReference type="ChEBI" id="CHEBI:64716"/>
    </ligand>
</feature>
<dbReference type="SFLD" id="SFLDG01129">
    <property type="entry name" value="C1.5:_HAD__Beta-PGM__Phosphata"/>
    <property type="match status" value="1"/>
</dbReference>
<comment type="caution">
    <text evidence="8">The sequence shown here is derived from an EMBL/GenBank/DDBJ whole genome shotgun (WGS) entry which is preliminary data.</text>
</comment>
<reference evidence="8" key="1">
    <citation type="submission" date="2023-06" db="EMBL/GenBank/DDBJ databases">
        <title>Identification and characterization of horizontal gene transfer across gut microbiota members of farm animals based on homology search.</title>
        <authorList>
            <person name="Schwarzerova J."/>
            <person name="Nykrynova M."/>
            <person name="Jureckova K."/>
            <person name="Cejkova D."/>
            <person name="Rychlik I."/>
        </authorList>
    </citation>
    <scope>NUCLEOTIDE SEQUENCE</scope>
    <source>
        <strain evidence="8">ET39</strain>
    </source>
</reference>
<comment type="pathway">
    <text evidence="7">Protein modification; lipoprotein biosynthesis (diacylglyceryl transfer).</text>
</comment>
<dbReference type="EMBL" id="JAUDCG010000020">
    <property type="protein sequence ID" value="MDM8157173.1"/>
    <property type="molecule type" value="Genomic_DNA"/>
</dbReference>
<feature type="transmembrane region" description="Helical" evidence="7">
    <location>
        <begin position="207"/>
        <end position="224"/>
    </location>
</feature>
<dbReference type="PANTHER" id="PTHR30589:SF0">
    <property type="entry name" value="PHOSPHATIDYLGLYCEROL--PROLIPOPROTEIN DIACYLGLYCERYL TRANSFERASE"/>
    <property type="match status" value="1"/>
</dbReference>
<dbReference type="InterPro" id="IPR006439">
    <property type="entry name" value="HAD-SF_hydro_IA"/>
</dbReference>
<sequence length="492" mass="56177">MELFPTSRVVLSIGSLQITWYAVLILTGAIIAYLLSERTMRRWGYKDNVLEDFFVPMLFIAIIGARIYYVIFEWNELYAQDPIRIFYIWEGGLAIHGGLIAGIAFGAWYFHRRKINGLRVMDAIFPNVLIAQAMGRWGNFINQEAFGGIVSASYYDGWPDFIKERMLIDGAYRQPTFLYESVANLLGFVLITFVYKRYGRRKRGDLAWAYFAWYGVVRFWIESMRTDALMAGNLRVAQLVSLVFVIVGIGGILGLWNRLFARFWPFRKEKPAILFDLDGTLIDSRALVDASFRHTMEVLRPQVTLTQNDLDDFFGPPLSVSFRRYFSEEAEVEEAIRVYRKFNVEQHDAYVKLFSGTREVLEELKKEGYPLAVVSNKKSDVVRMGIAKAGLEDCFSVVLGGDELERPKPDPQGLIQACRRLEHGQDDVIYVGDSRGDIEAAKAMAAFSVALVQDPSREEELAALKPCALLHDIRELSGLVKEEREWSDPTIL</sequence>
<dbReference type="NCBIfam" id="TIGR01549">
    <property type="entry name" value="HAD-SF-IA-v1"/>
    <property type="match status" value="1"/>
</dbReference>
<comment type="function">
    <text evidence="7">Catalyzes the transfer of the diacylglyceryl group from phosphatidylglycerol to the sulfhydryl group of the N-terminal cysteine of a prolipoprotein, the first step in the formation of mature lipoproteins.</text>
</comment>
<evidence type="ECO:0000256" key="1">
    <source>
        <dbReference type="ARBA" id="ARBA00007150"/>
    </source>
</evidence>
<dbReference type="Pfam" id="PF13419">
    <property type="entry name" value="HAD_2"/>
    <property type="match status" value="1"/>
</dbReference>
<evidence type="ECO:0000256" key="4">
    <source>
        <dbReference type="ARBA" id="ARBA00022692"/>
    </source>
</evidence>
<evidence type="ECO:0000256" key="7">
    <source>
        <dbReference type="HAMAP-Rule" id="MF_01147"/>
    </source>
</evidence>
<dbReference type="EC" id="2.5.1.145" evidence="7"/>
<feature type="transmembrane region" description="Helical" evidence="7">
    <location>
        <begin position="91"/>
        <end position="110"/>
    </location>
</feature>
<dbReference type="SUPFAM" id="SSF56784">
    <property type="entry name" value="HAD-like"/>
    <property type="match status" value="1"/>
</dbReference>
<keyword evidence="9" id="KW-1185">Reference proteome</keyword>
<name>A0ABT7UC18_9FIRM</name>
<feature type="transmembrane region" description="Helical" evidence="7">
    <location>
        <begin position="18"/>
        <end position="36"/>
    </location>
</feature>
<accession>A0ABT7UC18</accession>
<dbReference type="PROSITE" id="PS01311">
    <property type="entry name" value="LGT"/>
    <property type="match status" value="1"/>
</dbReference>
<protein>
    <recommendedName>
        <fullName evidence="7">Phosphatidylglycerol--prolipoprotein diacylglyceryl transferase</fullName>
        <ecNumber evidence="7">2.5.1.145</ecNumber>
    </recommendedName>
</protein>
<evidence type="ECO:0000256" key="2">
    <source>
        <dbReference type="ARBA" id="ARBA00022475"/>
    </source>
</evidence>
<dbReference type="PANTHER" id="PTHR30589">
    <property type="entry name" value="PROLIPOPROTEIN DIACYLGLYCERYL TRANSFERASE"/>
    <property type="match status" value="1"/>
</dbReference>
<dbReference type="Pfam" id="PF01790">
    <property type="entry name" value="LGT"/>
    <property type="match status" value="1"/>
</dbReference>
<dbReference type="Gene3D" id="1.10.150.240">
    <property type="entry name" value="Putative phosphatase, domain 2"/>
    <property type="match status" value="1"/>
</dbReference>
<evidence type="ECO:0000256" key="3">
    <source>
        <dbReference type="ARBA" id="ARBA00022679"/>
    </source>
</evidence>
<dbReference type="InterPro" id="IPR041492">
    <property type="entry name" value="HAD_2"/>
</dbReference>
<dbReference type="InterPro" id="IPR001640">
    <property type="entry name" value="Lgt"/>
</dbReference>
<dbReference type="InterPro" id="IPR036412">
    <property type="entry name" value="HAD-like_sf"/>
</dbReference>
<dbReference type="InterPro" id="IPR023214">
    <property type="entry name" value="HAD_sf"/>
</dbReference>
<comment type="similarity">
    <text evidence="1 7">Belongs to the Lgt family.</text>
</comment>